<evidence type="ECO:0000313" key="5">
    <source>
        <dbReference type="Proteomes" id="UP000002743"/>
    </source>
</evidence>
<reference evidence="4 5" key="2">
    <citation type="journal article" date="2011" name="J. Bacteriol.">
        <title>Genomes of three methylotrophs from a single niche uncover genetic and metabolic divergence of Methylophilaceae.</title>
        <authorList>
            <person name="Lapidus A."/>
            <person name="Clum A."/>
            <person name="Labutti K."/>
            <person name="Kaluzhnaya M.G."/>
            <person name="Lim S."/>
            <person name="Beck D.A."/>
            <person name="Glavina Del Rio T."/>
            <person name="Nolan M."/>
            <person name="Mavromatis K."/>
            <person name="Huntemann M."/>
            <person name="Lucas S."/>
            <person name="Lidstrom M.E."/>
            <person name="Ivanova N."/>
            <person name="Chistoserdova L."/>
        </authorList>
    </citation>
    <scope>NUCLEOTIDE SEQUENCE [LARGE SCALE GENOMIC DNA]</scope>
    <source>
        <strain evidence="4 5">SIP3-4</strain>
    </source>
</reference>
<dbReference type="PANTHER" id="PTHR46663">
    <property type="entry name" value="DIGUANYLATE CYCLASE DGCT-RELATED"/>
    <property type="match status" value="1"/>
</dbReference>
<keyword evidence="1" id="KW-0812">Transmembrane</keyword>
<dbReference type="eggNOG" id="COG2199">
    <property type="taxonomic scope" value="Bacteria"/>
</dbReference>
<dbReference type="PROSITE" id="PS50887">
    <property type="entry name" value="GGDEF"/>
    <property type="match status" value="1"/>
</dbReference>
<dbReference type="InterPro" id="IPR052163">
    <property type="entry name" value="DGC-Regulatory_Protein"/>
</dbReference>
<dbReference type="InterPro" id="IPR043128">
    <property type="entry name" value="Rev_trsase/Diguanyl_cyclase"/>
</dbReference>
<proteinExistence type="predicted"/>
<dbReference type="GO" id="GO:0007165">
    <property type="term" value="P:signal transduction"/>
    <property type="evidence" value="ECO:0007669"/>
    <property type="project" value="InterPro"/>
</dbReference>
<evidence type="ECO:0000259" key="3">
    <source>
        <dbReference type="PROSITE" id="PS50887"/>
    </source>
</evidence>
<dbReference type="PROSITE" id="PS50885">
    <property type="entry name" value="HAMP"/>
    <property type="match status" value="1"/>
</dbReference>
<dbReference type="InterPro" id="IPR033417">
    <property type="entry name" value="CHASE8"/>
</dbReference>
<keyword evidence="1" id="KW-0472">Membrane</keyword>
<dbReference type="PANTHER" id="PTHR46663:SF2">
    <property type="entry name" value="GGDEF DOMAIN-CONTAINING PROTEIN"/>
    <property type="match status" value="1"/>
</dbReference>
<feature type="transmembrane region" description="Helical" evidence="1">
    <location>
        <begin position="20"/>
        <end position="42"/>
    </location>
</feature>
<dbReference type="InterPro" id="IPR000160">
    <property type="entry name" value="GGDEF_dom"/>
</dbReference>
<dbReference type="EMBL" id="CP001674">
    <property type="protein sequence ID" value="ACT49643.1"/>
    <property type="molecule type" value="Genomic_DNA"/>
</dbReference>
<dbReference type="AlphaFoldDB" id="C6X923"/>
<dbReference type="NCBIfam" id="TIGR00254">
    <property type="entry name" value="GGDEF"/>
    <property type="match status" value="1"/>
</dbReference>
<dbReference type="SMART" id="SM00267">
    <property type="entry name" value="GGDEF"/>
    <property type="match status" value="1"/>
</dbReference>
<dbReference type="Proteomes" id="UP000002743">
    <property type="component" value="Chromosome"/>
</dbReference>
<dbReference type="RefSeq" id="WP_013441218.1">
    <property type="nucleotide sequence ID" value="NC_012969.1"/>
</dbReference>
<evidence type="ECO:0000256" key="1">
    <source>
        <dbReference type="SAM" id="Phobius"/>
    </source>
</evidence>
<accession>C6X923</accession>
<keyword evidence="1" id="KW-1133">Transmembrane helix</keyword>
<dbReference type="KEGG" id="mei:Msip34_0395"/>
<feature type="domain" description="HAMP" evidence="2">
    <location>
        <begin position="180"/>
        <end position="233"/>
    </location>
</feature>
<dbReference type="STRING" id="582744.Msip34_0395"/>
<gene>
    <name evidence="4" type="ordered locus">Msip34_0395</name>
</gene>
<protein>
    <submittedName>
        <fullName evidence="4">Diguanylate cyclase</fullName>
    </submittedName>
</protein>
<dbReference type="InterPro" id="IPR003660">
    <property type="entry name" value="HAMP_dom"/>
</dbReference>
<dbReference type="Gene3D" id="3.30.70.270">
    <property type="match status" value="1"/>
</dbReference>
<dbReference type="SUPFAM" id="SSF55073">
    <property type="entry name" value="Nucleotide cyclase"/>
    <property type="match status" value="1"/>
</dbReference>
<dbReference type="GO" id="GO:0016020">
    <property type="term" value="C:membrane"/>
    <property type="evidence" value="ECO:0007669"/>
    <property type="project" value="InterPro"/>
</dbReference>
<dbReference type="GO" id="GO:0003824">
    <property type="term" value="F:catalytic activity"/>
    <property type="evidence" value="ECO:0007669"/>
    <property type="project" value="UniProtKB-ARBA"/>
</dbReference>
<evidence type="ECO:0000313" key="4">
    <source>
        <dbReference type="EMBL" id="ACT49643.1"/>
    </source>
</evidence>
<dbReference type="Pfam" id="PF00990">
    <property type="entry name" value="GGDEF"/>
    <property type="match status" value="1"/>
</dbReference>
<feature type="transmembrane region" description="Helical" evidence="1">
    <location>
        <begin position="149"/>
        <end position="174"/>
    </location>
</feature>
<dbReference type="FunFam" id="3.30.70.270:FF:000001">
    <property type="entry name" value="Diguanylate cyclase domain protein"/>
    <property type="match status" value="1"/>
</dbReference>
<dbReference type="Pfam" id="PF17152">
    <property type="entry name" value="CHASE8"/>
    <property type="match status" value="1"/>
</dbReference>
<dbReference type="InterPro" id="IPR029787">
    <property type="entry name" value="Nucleotide_cyclase"/>
</dbReference>
<keyword evidence="5" id="KW-1185">Reference proteome</keyword>
<feature type="domain" description="GGDEF" evidence="3">
    <location>
        <begin position="276"/>
        <end position="409"/>
    </location>
</feature>
<dbReference type="OrthoDB" id="9813903at2"/>
<reference evidence="5" key="1">
    <citation type="submission" date="2009-07" db="EMBL/GenBank/DDBJ databases">
        <title>Complete sequence of chromosome of Methylovorus sp. SIP3-4.</title>
        <authorList>
            <person name="Lucas S."/>
            <person name="Copeland A."/>
            <person name="Lapidus A."/>
            <person name="Glavina del Rio T."/>
            <person name="Tice H."/>
            <person name="Bruce D."/>
            <person name="Goodwin L."/>
            <person name="Pitluck S."/>
            <person name="Clum A."/>
            <person name="Larimer F."/>
            <person name="Land M."/>
            <person name="Hauser L."/>
            <person name="Kyrpides N."/>
            <person name="Mikhailova N."/>
            <person name="Kayluzhnaya M."/>
            <person name="Chistoserdova L."/>
        </authorList>
    </citation>
    <scope>NUCLEOTIDE SEQUENCE [LARGE SCALE GENOMIC DNA]</scope>
    <source>
        <strain evidence="5">SIP3-4</strain>
    </source>
</reference>
<name>C6X923_METGS</name>
<evidence type="ECO:0000259" key="2">
    <source>
        <dbReference type="PROSITE" id="PS50885"/>
    </source>
</evidence>
<dbReference type="HOGENOM" id="CLU_039310_2_1_4"/>
<dbReference type="CDD" id="cd01949">
    <property type="entry name" value="GGDEF"/>
    <property type="match status" value="1"/>
</dbReference>
<organism evidence="4 5">
    <name type="scientific">Methylovorus glucosotrophus (strain SIP3-4)</name>
    <dbReference type="NCBI Taxonomy" id="582744"/>
    <lineage>
        <taxon>Bacteria</taxon>
        <taxon>Pseudomonadati</taxon>
        <taxon>Pseudomonadota</taxon>
        <taxon>Betaproteobacteria</taxon>
        <taxon>Nitrosomonadales</taxon>
        <taxon>Methylophilaceae</taxon>
        <taxon>Methylovorus</taxon>
    </lineage>
</organism>
<sequence length="409" mass="45400" precursor="true">MTTPRSPLPRLDQVLRRAHLSVALIAVISSGLALTLAGMYALQAYATQNMQLVARSLSYTVEAAVLFNDELAVQEALDKVGKREDVAEIRVIGRHGIPLANWKRPETGAFFHLESWLANIVMPEPYYYPVTHDNMTIGRIRLVPHSRLLLEYMVTGISCVFACMAFSTLLALALSRRMHAGISGPLNILADTAHRVRQYRSFGLRAPAANIAELNQLNQDFNALMDELATWQRHVKREHDTLAYRANHDSLTGLCNRSLLESELEHAVRDARFHSNAVALMFMDGDHFKEINDTYGHAAGDEVLKIMALRISGQLRESDIVARLGGDEFAALLKPIKHAEDAVHIAEKIAHQMQSPITLPNGELITCSVTIGIALYPDHARTAQELLAAADEAMYRAKDQERGSWAIGL</sequence>